<evidence type="ECO:0000313" key="3">
    <source>
        <dbReference type="Proteomes" id="UP000515123"/>
    </source>
</evidence>
<feature type="compositionally biased region" description="Low complexity" evidence="1">
    <location>
        <begin position="361"/>
        <end position="371"/>
    </location>
</feature>
<feature type="compositionally biased region" description="Polar residues" evidence="1">
    <location>
        <begin position="511"/>
        <end position="520"/>
    </location>
</feature>
<gene>
    <name evidence="4" type="primary">LOC109724957</name>
</gene>
<protein>
    <submittedName>
        <fullName evidence="4">Uncharacterized protein LOC109724957</fullName>
    </submittedName>
</protein>
<reference evidence="3" key="1">
    <citation type="journal article" date="2015" name="Nat. Genet.">
        <title>The pineapple genome and the evolution of CAM photosynthesis.</title>
        <authorList>
            <person name="Ming R."/>
            <person name="VanBuren R."/>
            <person name="Wai C.M."/>
            <person name="Tang H."/>
            <person name="Schatz M.C."/>
            <person name="Bowers J.E."/>
            <person name="Lyons E."/>
            <person name="Wang M.L."/>
            <person name="Chen J."/>
            <person name="Biggers E."/>
            <person name="Zhang J."/>
            <person name="Huang L."/>
            <person name="Zhang L."/>
            <person name="Miao W."/>
            <person name="Zhang J."/>
            <person name="Ye Z."/>
            <person name="Miao C."/>
            <person name="Lin Z."/>
            <person name="Wang H."/>
            <person name="Zhou H."/>
            <person name="Yim W.C."/>
            <person name="Priest H.D."/>
            <person name="Zheng C."/>
            <person name="Woodhouse M."/>
            <person name="Edger P.P."/>
            <person name="Guyot R."/>
            <person name="Guo H.B."/>
            <person name="Guo H."/>
            <person name="Zheng G."/>
            <person name="Singh R."/>
            <person name="Sharma A."/>
            <person name="Min X."/>
            <person name="Zheng Y."/>
            <person name="Lee H."/>
            <person name="Gurtowski J."/>
            <person name="Sedlazeck F.J."/>
            <person name="Harkess A."/>
            <person name="McKain M.R."/>
            <person name="Liao Z."/>
            <person name="Fang J."/>
            <person name="Liu J."/>
            <person name="Zhang X."/>
            <person name="Zhang Q."/>
            <person name="Hu W."/>
            <person name="Qin Y."/>
            <person name="Wang K."/>
            <person name="Chen L.Y."/>
            <person name="Shirley N."/>
            <person name="Lin Y.R."/>
            <person name="Liu L.Y."/>
            <person name="Hernandez A.G."/>
            <person name="Wright C.L."/>
            <person name="Bulone V."/>
            <person name="Tuskan G.A."/>
            <person name="Heath K."/>
            <person name="Zee F."/>
            <person name="Moore P.H."/>
            <person name="Sunkar R."/>
            <person name="Leebens-Mack J.H."/>
            <person name="Mockler T."/>
            <person name="Bennetzen J.L."/>
            <person name="Freeling M."/>
            <person name="Sankoff D."/>
            <person name="Paterson A.H."/>
            <person name="Zhu X."/>
            <person name="Yang X."/>
            <person name="Smith J.A."/>
            <person name="Cushman J.C."/>
            <person name="Paull R.E."/>
            <person name="Yu Q."/>
        </authorList>
    </citation>
    <scope>NUCLEOTIDE SEQUENCE [LARGE SCALE GENOMIC DNA]</scope>
    <source>
        <strain evidence="3">cv. F153</strain>
    </source>
</reference>
<evidence type="ECO:0000259" key="2">
    <source>
        <dbReference type="PROSITE" id="PS50174"/>
    </source>
</evidence>
<evidence type="ECO:0000313" key="4">
    <source>
        <dbReference type="RefSeq" id="XP_020109549.1"/>
    </source>
</evidence>
<sequence length="712" mass="76377">MDDRILWYILWYPNKYIPLSPPTSLLYPSPNTQMGGGRRRLGQNPSGGGGRTSGGGGGRRRLSGGGGGGGGGQSRQNAGRPRFLGGKKPGAAAGVAVLGPSSWSRDPAVAGGVGLGFTLGEDAAVAEEEEEEVDCGPVVGRVGLGFSPREEAEEDEVVEEGSVGMDLYSTPKVKGERKNEGFLSIGGFRVYTEDTSSPEEEIDGSEDDDSDDEEEEEEEDEGEGGVPMEEDEDEDEEEEEEDSSDEDDSSFNGDSDIDDEVAEDYLEGIGGSAELLSSRWPGTKSSDESDDDDGLPKPEKLGGIALMNASEKYGMKPKLRKGKGKVEDDMCVSPAVGLFPGDDGMLLVKDVRSSSRRKKPPSSSSSHLSRSWPCELRNSKKHGSVPGGKKKHRKELIAIKRQQRMINRGVDLDQINSKLRQLVMGEVDIYSFQPMRSRDCSQVRRLASIYHLRSGCQGSSKKSFVTVTRTAQTCLPSSTDQIRLHKLLGAGVEDDDFVINLDKKKEPKSRPNGSSSNGKLTKSRDLSGKKKRDGKQGSASYAERPVSFVSCGAMQVDSVTEEVFLDSNGTMTETKAVENSTSDFGAFEMHTKGFGSRMMAKMGFVEGSGLGKDGQGIPQPIEATKRPKSLGLGVQFTAADSEGKQMEASTSKKPREARSIGAFEKHTKGFGSKMMVKMGFIPGTGLGRDAQGIVNPLTAVKRPKSRGLGAKS</sequence>
<feature type="region of interest" description="Disordered" evidence="1">
    <location>
        <begin position="184"/>
        <end position="309"/>
    </location>
</feature>
<feature type="domain" description="G-patch" evidence="2">
    <location>
        <begin position="591"/>
        <end position="637"/>
    </location>
</feature>
<dbReference type="PANTHER" id="PTHR47423:SF2">
    <property type="entry name" value="PROTEIN SQS1"/>
    <property type="match status" value="1"/>
</dbReference>
<dbReference type="InterPro" id="IPR034082">
    <property type="entry name" value="R3H_G-patch"/>
</dbReference>
<dbReference type="Proteomes" id="UP000515123">
    <property type="component" value="Linkage group 19"/>
</dbReference>
<feature type="compositionally biased region" description="Gly residues" evidence="1">
    <location>
        <begin position="45"/>
        <end position="73"/>
    </location>
</feature>
<dbReference type="AlphaFoldDB" id="A0A6P5GNU6"/>
<keyword evidence="3" id="KW-1185">Reference proteome</keyword>
<accession>A0A6P5GNU6</accession>
<evidence type="ECO:0000256" key="1">
    <source>
        <dbReference type="SAM" id="MobiDB-lite"/>
    </source>
</evidence>
<feature type="region of interest" description="Disordered" evidence="1">
    <location>
        <begin position="352"/>
        <end position="392"/>
    </location>
</feature>
<dbReference type="GeneID" id="109724957"/>
<feature type="compositionally biased region" description="Basic and acidic residues" evidence="1">
    <location>
        <begin position="653"/>
        <end position="664"/>
    </location>
</feature>
<dbReference type="PANTHER" id="PTHR47423">
    <property type="entry name" value="G-PATCH DOMAIN CONTAINING PROTEIN"/>
    <property type="match status" value="1"/>
</dbReference>
<dbReference type="Pfam" id="PF01585">
    <property type="entry name" value="G-patch"/>
    <property type="match status" value="2"/>
</dbReference>
<reference evidence="4" key="2">
    <citation type="submission" date="2025-08" db="UniProtKB">
        <authorList>
            <consortium name="RefSeq"/>
        </authorList>
    </citation>
    <scope>IDENTIFICATION</scope>
    <source>
        <tissue evidence="4">Leaf</tissue>
    </source>
</reference>
<dbReference type="GO" id="GO:0003676">
    <property type="term" value="F:nucleic acid binding"/>
    <property type="evidence" value="ECO:0007669"/>
    <property type="project" value="InterPro"/>
</dbReference>
<feature type="compositionally biased region" description="Basic residues" evidence="1">
    <location>
        <begin position="379"/>
        <end position="392"/>
    </location>
</feature>
<feature type="region of interest" description="Disordered" evidence="1">
    <location>
        <begin position="640"/>
        <end position="664"/>
    </location>
</feature>
<proteinExistence type="predicted"/>
<dbReference type="SMART" id="SM00443">
    <property type="entry name" value="G_patch"/>
    <property type="match status" value="2"/>
</dbReference>
<dbReference type="PROSITE" id="PS50174">
    <property type="entry name" value="G_PATCH"/>
    <property type="match status" value="2"/>
</dbReference>
<feature type="domain" description="G-patch" evidence="2">
    <location>
        <begin position="667"/>
        <end position="712"/>
    </location>
</feature>
<dbReference type="RefSeq" id="XP_020109549.1">
    <property type="nucleotide sequence ID" value="XM_020253960.1"/>
</dbReference>
<feature type="region of interest" description="Disordered" evidence="1">
    <location>
        <begin position="501"/>
        <end position="541"/>
    </location>
</feature>
<dbReference type="OrthoDB" id="29523at2759"/>
<name>A0A6P5GNU6_ANACO</name>
<dbReference type="InterPro" id="IPR000467">
    <property type="entry name" value="G_patch_dom"/>
</dbReference>
<feature type="compositionally biased region" description="Acidic residues" evidence="1">
    <location>
        <begin position="196"/>
        <end position="266"/>
    </location>
</feature>
<organism evidence="3 4">
    <name type="scientific">Ananas comosus</name>
    <name type="common">Pineapple</name>
    <name type="synonym">Ananas ananas</name>
    <dbReference type="NCBI Taxonomy" id="4615"/>
    <lineage>
        <taxon>Eukaryota</taxon>
        <taxon>Viridiplantae</taxon>
        <taxon>Streptophyta</taxon>
        <taxon>Embryophyta</taxon>
        <taxon>Tracheophyta</taxon>
        <taxon>Spermatophyta</taxon>
        <taxon>Magnoliopsida</taxon>
        <taxon>Liliopsida</taxon>
        <taxon>Poales</taxon>
        <taxon>Bromeliaceae</taxon>
        <taxon>Bromelioideae</taxon>
        <taxon>Ananas</taxon>
    </lineage>
</organism>
<feature type="region of interest" description="Disordered" evidence="1">
    <location>
        <begin position="28"/>
        <end position="91"/>
    </location>
</feature>
<feature type="region of interest" description="Disordered" evidence="1">
    <location>
        <begin position="129"/>
        <end position="163"/>
    </location>
</feature>
<dbReference type="CDD" id="cd02646">
    <property type="entry name" value="R3H_G-patch"/>
    <property type="match status" value="1"/>
</dbReference>